<feature type="transmembrane region" description="Helical" evidence="2">
    <location>
        <begin position="151"/>
        <end position="174"/>
    </location>
</feature>
<keyword evidence="2" id="KW-1133">Transmembrane helix</keyword>
<organism evidence="4">
    <name type="scientific">Mytilinidion resinicola</name>
    <dbReference type="NCBI Taxonomy" id="574789"/>
    <lineage>
        <taxon>Eukaryota</taxon>
        <taxon>Fungi</taxon>
        <taxon>Dikarya</taxon>
        <taxon>Ascomycota</taxon>
        <taxon>Pezizomycotina</taxon>
        <taxon>Dothideomycetes</taxon>
        <taxon>Pleosporomycetidae</taxon>
        <taxon>Mytilinidiales</taxon>
        <taxon>Mytilinidiaceae</taxon>
        <taxon>Mytilinidion</taxon>
    </lineage>
</organism>
<dbReference type="InterPro" id="IPR039454">
    <property type="entry name" value="OM14"/>
</dbReference>
<dbReference type="OrthoDB" id="5422928at2759"/>
<evidence type="ECO:0000256" key="2">
    <source>
        <dbReference type="SAM" id="Phobius"/>
    </source>
</evidence>
<feature type="domain" description="Mitochondrial outer membrane protein OM14 C-terminal" evidence="3">
    <location>
        <begin position="116"/>
        <end position="177"/>
    </location>
</feature>
<dbReference type="GO" id="GO:1990593">
    <property type="term" value="F:nascent polypeptide-associated complex binding"/>
    <property type="evidence" value="ECO:0007669"/>
    <property type="project" value="InterPro"/>
</dbReference>
<evidence type="ECO:0000313" key="4">
    <source>
        <dbReference type="EMBL" id="KAF2817393.1"/>
    </source>
</evidence>
<dbReference type="GeneID" id="54463524"/>
<evidence type="ECO:0000313" key="6">
    <source>
        <dbReference type="RefSeq" id="XP_033584357.1"/>
    </source>
</evidence>
<accession>A0A6A6Z9I1</accession>
<dbReference type="RefSeq" id="XP_033584357.1">
    <property type="nucleotide sequence ID" value="XM_033722631.1"/>
</dbReference>
<dbReference type="PANTHER" id="PTHR38402:SF1">
    <property type="entry name" value="MITOCHONDRIAL OUTER MEMBRANE PROTEIN OM14"/>
    <property type="match status" value="1"/>
</dbReference>
<gene>
    <name evidence="4 6" type="ORF">BDZ99DRAFT_484280</name>
</gene>
<dbReference type="Proteomes" id="UP000504636">
    <property type="component" value="Unplaced"/>
</dbReference>
<dbReference type="PANTHER" id="PTHR38402">
    <property type="entry name" value="MITOCHONDRIAL OUTER MEMBRANE PROTEIN OM14"/>
    <property type="match status" value="1"/>
</dbReference>
<feature type="region of interest" description="Disordered" evidence="1">
    <location>
        <begin position="77"/>
        <end position="99"/>
    </location>
</feature>
<keyword evidence="2" id="KW-0472">Membrane</keyword>
<dbReference type="Pfam" id="PF17304">
    <property type="entry name" value="OM14_C"/>
    <property type="match status" value="1"/>
</dbReference>
<proteinExistence type="predicted"/>
<feature type="transmembrane region" description="Helical" evidence="2">
    <location>
        <begin position="119"/>
        <end position="139"/>
    </location>
</feature>
<protein>
    <recommendedName>
        <fullName evidence="3">Mitochondrial outer membrane protein OM14 C-terminal domain-containing protein</fullName>
    </recommendedName>
</protein>
<evidence type="ECO:0000313" key="5">
    <source>
        <dbReference type="Proteomes" id="UP000504636"/>
    </source>
</evidence>
<dbReference type="EMBL" id="MU003692">
    <property type="protein sequence ID" value="KAF2817393.1"/>
    <property type="molecule type" value="Genomic_DNA"/>
</dbReference>
<name>A0A6A6Z9I1_9PEZI</name>
<reference evidence="6" key="2">
    <citation type="submission" date="2020-04" db="EMBL/GenBank/DDBJ databases">
        <authorList>
            <consortium name="NCBI Genome Project"/>
        </authorList>
    </citation>
    <scope>NUCLEOTIDE SEQUENCE</scope>
    <source>
        <strain evidence="6">CBS 304.34</strain>
    </source>
</reference>
<dbReference type="InterPro" id="IPR039453">
    <property type="entry name" value="OM14_C"/>
</dbReference>
<reference evidence="4 6" key="1">
    <citation type="journal article" date="2020" name="Stud. Mycol.">
        <title>101 Dothideomycetes genomes: a test case for predicting lifestyles and emergence of pathogens.</title>
        <authorList>
            <person name="Haridas S."/>
            <person name="Albert R."/>
            <person name="Binder M."/>
            <person name="Bloem J."/>
            <person name="Labutti K."/>
            <person name="Salamov A."/>
            <person name="Andreopoulos B."/>
            <person name="Baker S."/>
            <person name="Barry K."/>
            <person name="Bills G."/>
            <person name="Bluhm B."/>
            <person name="Cannon C."/>
            <person name="Castanera R."/>
            <person name="Culley D."/>
            <person name="Daum C."/>
            <person name="Ezra D."/>
            <person name="Gonzalez J."/>
            <person name="Henrissat B."/>
            <person name="Kuo A."/>
            <person name="Liang C."/>
            <person name="Lipzen A."/>
            <person name="Lutzoni F."/>
            <person name="Magnuson J."/>
            <person name="Mondo S."/>
            <person name="Nolan M."/>
            <person name="Ohm R."/>
            <person name="Pangilinan J."/>
            <person name="Park H.-J."/>
            <person name="Ramirez L."/>
            <person name="Alfaro M."/>
            <person name="Sun H."/>
            <person name="Tritt A."/>
            <person name="Yoshinaga Y."/>
            <person name="Zwiers L.-H."/>
            <person name="Turgeon B."/>
            <person name="Goodwin S."/>
            <person name="Spatafora J."/>
            <person name="Crous P."/>
            <person name="Grigoriev I."/>
        </authorList>
    </citation>
    <scope>NUCLEOTIDE SEQUENCE</scope>
    <source>
        <strain evidence="4 6">CBS 304.34</strain>
    </source>
</reference>
<keyword evidence="5" id="KW-1185">Reference proteome</keyword>
<keyword evidence="2" id="KW-0812">Transmembrane</keyword>
<evidence type="ECO:0000259" key="3">
    <source>
        <dbReference type="Pfam" id="PF17304"/>
    </source>
</evidence>
<dbReference type="GO" id="GO:0006626">
    <property type="term" value="P:protein targeting to mitochondrion"/>
    <property type="evidence" value="ECO:0007669"/>
    <property type="project" value="TreeGrafter"/>
</dbReference>
<reference evidence="6" key="3">
    <citation type="submission" date="2025-04" db="UniProtKB">
        <authorList>
            <consortium name="RefSeq"/>
        </authorList>
    </citation>
    <scope>IDENTIFICATION</scope>
    <source>
        <strain evidence="6">CBS 304.34</strain>
    </source>
</reference>
<feature type="compositionally biased region" description="Basic and acidic residues" evidence="1">
    <location>
        <begin position="77"/>
        <end position="98"/>
    </location>
</feature>
<dbReference type="AlphaFoldDB" id="A0A6A6Z9I1"/>
<sequence length="181" mass="19316">MSYADAAASGPKQSAEEVFLTLNSRAPAVPEVVHTDDSVTSLIDVDSPHISSVPSDFESQEIKTDTQKERIEHEAEALERKTKEEAAKAAQKAKDAKAAAKAKGGRAAHKFRQNSDNPVVIGNLVVGAAVATALGVGIYKKYTAGEFSWKVGGIFAGAIGLFGVADYYVSQFLFQKYPPKK</sequence>
<dbReference type="GO" id="GO:0005741">
    <property type="term" value="C:mitochondrial outer membrane"/>
    <property type="evidence" value="ECO:0007669"/>
    <property type="project" value="InterPro"/>
</dbReference>
<evidence type="ECO:0000256" key="1">
    <source>
        <dbReference type="SAM" id="MobiDB-lite"/>
    </source>
</evidence>